<keyword evidence="3" id="KW-0813">Transport</keyword>
<keyword evidence="8" id="KW-0175">Coiled coil</keyword>
<evidence type="ECO:0000256" key="3">
    <source>
        <dbReference type="ARBA" id="ARBA00022448"/>
    </source>
</evidence>
<dbReference type="Gene3D" id="1.20.1600.10">
    <property type="entry name" value="Outer membrane efflux proteins (OEP)"/>
    <property type="match status" value="1"/>
</dbReference>
<reference evidence="10" key="1">
    <citation type="submission" date="2022-03" db="EMBL/GenBank/DDBJ databases">
        <title>Identification of a novel bacterium isolated from mangrove sediments.</title>
        <authorList>
            <person name="Pan X."/>
        </authorList>
    </citation>
    <scope>NUCLEOTIDE SEQUENCE</scope>
    <source>
        <strain evidence="10">B1949</strain>
    </source>
</reference>
<protein>
    <submittedName>
        <fullName evidence="10">TolC family outer membrane protein</fullName>
    </submittedName>
</protein>
<gene>
    <name evidence="10" type="ORF">MTR62_13230</name>
</gene>
<dbReference type="RefSeq" id="WP_244021641.1">
    <property type="nucleotide sequence ID" value="NZ_JALHLF010000055.1"/>
</dbReference>
<evidence type="ECO:0000256" key="7">
    <source>
        <dbReference type="ARBA" id="ARBA00023237"/>
    </source>
</evidence>
<keyword evidence="5" id="KW-0812">Transmembrane</keyword>
<dbReference type="InterPro" id="IPR003423">
    <property type="entry name" value="OMP_efflux"/>
</dbReference>
<evidence type="ECO:0000256" key="2">
    <source>
        <dbReference type="ARBA" id="ARBA00007613"/>
    </source>
</evidence>
<evidence type="ECO:0000256" key="9">
    <source>
        <dbReference type="SAM" id="SignalP"/>
    </source>
</evidence>
<keyword evidence="9" id="KW-0732">Signal</keyword>
<evidence type="ECO:0000313" key="10">
    <source>
        <dbReference type="EMBL" id="MCJ2183645.1"/>
    </source>
</evidence>
<sequence length="444" mass="47135">MMRLLTTCAATALCTFAVPAAATDLADAYAAAVMHDPDHAVARAARDAGDEADVQARALKRPSLQAQGGYQYNAAETNARLPEDLDPYFSGSRSGSRAGVGVQAVQPIYDAAKSAQATQLHEKAASGRVQFEGEQQELILRVAQAYFAVLSAQDALSASSRQYDAAEEQRRGAQARFEAGRARITDVREAEARRDASAVSRIADQSGLAIAQASFAELTGLPGTDLARPRSDLVPALPPVSLEEATDIASRSAPNVRIAEHAARAAGADIERYSLAGRPVVEGVASYQGQYRLGGADGNAILPDRIQTASVGLRLTVPLYAGGGITSKQREAEALATQAMHQLEAARRDARLQTQKAWYAVHNGARQIAALTVASVSSHAQQDAATTGREVGIRTQKDVLDAQSQTIATGSDRLNAIYAYLQARLQLDAAMGRLDEDDLRTLMR</sequence>
<proteinExistence type="inferred from homology"/>
<keyword evidence="7" id="KW-0998">Cell outer membrane</keyword>
<keyword evidence="11" id="KW-1185">Reference proteome</keyword>
<comment type="similarity">
    <text evidence="2">Belongs to the outer membrane factor (OMF) (TC 1.B.17) family.</text>
</comment>
<feature type="coiled-coil region" evidence="8">
    <location>
        <begin position="149"/>
        <end position="176"/>
    </location>
</feature>
<dbReference type="EMBL" id="JALHLF010000055">
    <property type="protein sequence ID" value="MCJ2183645.1"/>
    <property type="molecule type" value="Genomic_DNA"/>
</dbReference>
<keyword evidence="4" id="KW-1134">Transmembrane beta strand</keyword>
<keyword evidence="6" id="KW-0472">Membrane</keyword>
<dbReference type="InterPro" id="IPR051906">
    <property type="entry name" value="TolC-like"/>
</dbReference>
<dbReference type="PANTHER" id="PTHR30026">
    <property type="entry name" value="OUTER MEMBRANE PROTEIN TOLC"/>
    <property type="match status" value="1"/>
</dbReference>
<dbReference type="NCBIfam" id="TIGR01844">
    <property type="entry name" value="type_I_sec_TolC"/>
    <property type="match status" value="1"/>
</dbReference>
<accession>A0ABT0BFG0</accession>
<dbReference type="InterPro" id="IPR010130">
    <property type="entry name" value="T1SS_OMP_TolC"/>
</dbReference>
<dbReference type="PANTHER" id="PTHR30026:SF20">
    <property type="entry name" value="OUTER MEMBRANE PROTEIN TOLC"/>
    <property type="match status" value="1"/>
</dbReference>
<organism evidence="10 11">
    <name type="scientific">Novosphingobium organovorum</name>
    <dbReference type="NCBI Taxonomy" id="2930092"/>
    <lineage>
        <taxon>Bacteria</taxon>
        <taxon>Pseudomonadati</taxon>
        <taxon>Pseudomonadota</taxon>
        <taxon>Alphaproteobacteria</taxon>
        <taxon>Sphingomonadales</taxon>
        <taxon>Sphingomonadaceae</taxon>
        <taxon>Novosphingobium</taxon>
    </lineage>
</organism>
<comment type="subcellular location">
    <subcellularLocation>
        <location evidence="1">Cell outer membrane</location>
    </subcellularLocation>
</comment>
<dbReference type="Proteomes" id="UP001162881">
    <property type="component" value="Unassembled WGS sequence"/>
</dbReference>
<evidence type="ECO:0000256" key="8">
    <source>
        <dbReference type="SAM" id="Coils"/>
    </source>
</evidence>
<feature type="signal peptide" evidence="9">
    <location>
        <begin position="1"/>
        <end position="22"/>
    </location>
</feature>
<feature type="chain" id="PRO_5045366132" evidence="9">
    <location>
        <begin position="23"/>
        <end position="444"/>
    </location>
</feature>
<evidence type="ECO:0000256" key="4">
    <source>
        <dbReference type="ARBA" id="ARBA00022452"/>
    </source>
</evidence>
<name>A0ABT0BFG0_9SPHN</name>
<dbReference type="Pfam" id="PF02321">
    <property type="entry name" value="OEP"/>
    <property type="match status" value="2"/>
</dbReference>
<evidence type="ECO:0000256" key="6">
    <source>
        <dbReference type="ARBA" id="ARBA00023136"/>
    </source>
</evidence>
<dbReference type="SUPFAM" id="SSF56954">
    <property type="entry name" value="Outer membrane efflux proteins (OEP)"/>
    <property type="match status" value="1"/>
</dbReference>
<evidence type="ECO:0000313" key="11">
    <source>
        <dbReference type="Proteomes" id="UP001162881"/>
    </source>
</evidence>
<evidence type="ECO:0000256" key="5">
    <source>
        <dbReference type="ARBA" id="ARBA00022692"/>
    </source>
</evidence>
<evidence type="ECO:0000256" key="1">
    <source>
        <dbReference type="ARBA" id="ARBA00004442"/>
    </source>
</evidence>
<comment type="caution">
    <text evidence="10">The sequence shown here is derived from an EMBL/GenBank/DDBJ whole genome shotgun (WGS) entry which is preliminary data.</text>
</comment>